<protein>
    <recommendedName>
        <fullName evidence="3">DUF559 domain-containing protein</fullName>
    </recommendedName>
</protein>
<evidence type="ECO:0000313" key="1">
    <source>
        <dbReference type="EMBL" id="BDZ39936.1"/>
    </source>
</evidence>
<evidence type="ECO:0000313" key="2">
    <source>
        <dbReference type="Proteomes" id="UP001321543"/>
    </source>
</evidence>
<sequence>MTSSVRPPNETEGASVAGDARDMLRQKRYVEALALTRRVLENYLSYDDPRRGWVPTRFILGSQYGRLAAAFEDESVHDLMSQVVDRMATVDTGADCDAWRAEVTGYRSDLEAMRSLRAAVVASETGVPIKELKPVVQRAMNRLRWMEKAGTVHIIAGTAYPGPAPTVEPAPIAPGNVPTLHTYFFSSPDDLESTEQKEFYQRFVESVRTGEPLDLEGNLSYAFILLREATARRLDSRKDAAFLKHALLLFQRTAPGTSLAGYARRWHADLAFLVGDFETGLRRFGPAGPDLELYVNLASVAGEGRITPEMVDQWLGQSNRLTDFGQKRKQDVGTHLSDILNELHDELGQSVVMDLWRKLVDRVRLGTANGAGIDFATSLSEGEIAERLAHVDLSGGYRRPREAFAGMPGLGQPIEWPSPWVHTYWFDWFVLEQLQSIYRQAENRLREAEGLHPVGEGWVSEVALLNELRAAFPDERVVHQGRPRWLGQQSLDIYFPERYVAVEYQGLQHSEPVERFGGAEAFVRQQERDQRKRELCRTHGVALIEVHPGYDPEQVIEEIRGLLASRE</sequence>
<evidence type="ECO:0008006" key="3">
    <source>
        <dbReference type="Google" id="ProtNLM"/>
    </source>
</evidence>
<organism evidence="1 2">
    <name type="scientific">Microbacterium suwonense</name>
    <dbReference type="NCBI Taxonomy" id="683047"/>
    <lineage>
        <taxon>Bacteria</taxon>
        <taxon>Bacillati</taxon>
        <taxon>Actinomycetota</taxon>
        <taxon>Actinomycetes</taxon>
        <taxon>Micrococcales</taxon>
        <taxon>Microbacteriaceae</taxon>
        <taxon>Microbacterium</taxon>
    </lineage>
</organism>
<gene>
    <name evidence="1" type="ORF">GCM10025863_25500</name>
</gene>
<name>A0ABN6X5H1_9MICO</name>
<proteinExistence type="predicted"/>
<dbReference type="EMBL" id="AP027728">
    <property type="protein sequence ID" value="BDZ39936.1"/>
    <property type="molecule type" value="Genomic_DNA"/>
</dbReference>
<dbReference type="Proteomes" id="UP001321543">
    <property type="component" value="Chromosome"/>
</dbReference>
<reference evidence="2" key="1">
    <citation type="journal article" date="2019" name="Int. J. Syst. Evol. Microbiol.">
        <title>The Global Catalogue of Microorganisms (GCM) 10K type strain sequencing project: providing services to taxonomists for standard genome sequencing and annotation.</title>
        <authorList>
            <consortium name="The Broad Institute Genomics Platform"/>
            <consortium name="The Broad Institute Genome Sequencing Center for Infectious Disease"/>
            <person name="Wu L."/>
            <person name="Ma J."/>
        </authorList>
    </citation>
    <scope>NUCLEOTIDE SEQUENCE [LARGE SCALE GENOMIC DNA]</scope>
    <source>
        <strain evidence="2">NBRC 106310</strain>
    </source>
</reference>
<keyword evidence="2" id="KW-1185">Reference proteome</keyword>
<dbReference type="RefSeq" id="WP_286300385.1">
    <property type="nucleotide sequence ID" value="NZ_AP027728.1"/>
</dbReference>
<dbReference type="Gene3D" id="3.40.960.10">
    <property type="entry name" value="VSR Endonuclease"/>
    <property type="match status" value="1"/>
</dbReference>
<accession>A0ABN6X5H1</accession>